<accession>A0A348AI03</accession>
<sequence length="118" mass="13704">MKKTRSRGYSGSSKLKKVKTEMDIMEPDDIDEMEEMEDMDVEGIDRDEDAGQYMEDMDCEDREPKKKMKHTECKCTETGILAHAYVPWQCYETAFSPCEALMKGTLFPELWGVYPIPE</sequence>
<protein>
    <submittedName>
        <fullName evidence="2">Spore coat associated protein JA</fullName>
    </submittedName>
</protein>
<proteinExistence type="predicted"/>
<evidence type="ECO:0000313" key="3">
    <source>
        <dbReference type="Proteomes" id="UP000276437"/>
    </source>
</evidence>
<name>A0A348AI03_9FIRM</name>
<keyword evidence="3" id="KW-1185">Reference proteome</keyword>
<gene>
    <name evidence="2" type="ORF">MAMMFC1_01362</name>
</gene>
<dbReference type="EMBL" id="AP018449">
    <property type="protein sequence ID" value="BBB90701.1"/>
    <property type="molecule type" value="Genomic_DNA"/>
</dbReference>
<dbReference type="KEGG" id="mana:MAMMFC1_01362"/>
<reference evidence="2 3" key="1">
    <citation type="journal article" date="2018" name="Int. J. Syst. Evol. Microbiol.">
        <title>Methylomusa anaerophila gen. nov., sp. nov., an anaerobic methanol-utilizing bacterium isolated from a microbial fuel cell.</title>
        <authorList>
            <person name="Amano N."/>
            <person name="Yamamuro A."/>
            <person name="Miyahara M."/>
            <person name="Kouzuma A."/>
            <person name="Abe T."/>
            <person name="Watanabe K."/>
        </authorList>
    </citation>
    <scope>NUCLEOTIDE SEQUENCE [LARGE SCALE GENOMIC DNA]</scope>
    <source>
        <strain evidence="2 3">MMFC1</strain>
    </source>
</reference>
<feature type="compositionally biased region" description="Acidic residues" evidence="1">
    <location>
        <begin position="23"/>
        <end position="35"/>
    </location>
</feature>
<evidence type="ECO:0000313" key="2">
    <source>
        <dbReference type="EMBL" id="BBB90701.1"/>
    </source>
</evidence>
<dbReference type="Pfam" id="PF11007">
    <property type="entry name" value="CotJA"/>
    <property type="match status" value="1"/>
</dbReference>
<feature type="region of interest" description="Disordered" evidence="1">
    <location>
        <begin position="1"/>
        <end position="35"/>
    </location>
</feature>
<evidence type="ECO:0000256" key="1">
    <source>
        <dbReference type="SAM" id="MobiDB-lite"/>
    </source>
</evidence>
<dbReference type="AlphaFoldDB" id="A0A348AI03"/>
<dbReference type="RefSeq" id="WP_232035714.1">
    <property type="nucleotide sequence ID" value="NZ_AP018449.1"/>
</dbReference>
<dbReference type="InterPro" id="IPR020256">
    <property type="entry name" value="Spore_coat_CotJA"/>
</dbReference>
<dbReference type="Proteomes" id="UP000276437">
    <property type="component" value="Chromosome"/>
</dbReference>
<organism evidence="2 3">
    <name type="scientific">Methylomusa anaerophila</name>
    <dbReference type="NCBI Taxonomy" id="1930071"/>
    <lineage>
        <taxon>Bacteria</taxon>
        <taxon>Bacillati</taxon>
        <taxon>Bacillota</taxon>
        <taxon>Negativicutes</taxon>
        <taxon>Selenomonadales</taxon>
        <taxon>Sporomusaceae</taxon>
        <taxon>Methylomusa</taxon>
    </lineage>
</organism>